<feature type="region of interest" description="Disordered" evidence="6">
    <location>
        <begin position="246"/>
        <end position="268"/>
    </location>
</feature>
<evidence type="ECO:0000256" key="2">
    <source>
        <dbReference type="ARBA" id="ARBA00023015"/>
    </source>
</evidence>
<feature type="region of interest" description="Disordered" evidence="6">
    <location>
        <begin position="1"/>
        <end position="46"/>
    </location>
</feature>
<keyword evidence="9" id="KW-1185">Reference proteome</keyword>
<comment type="caution">
    <text evidence="8">The sequence shown here is derived from an EMBL/GenBank/DDBJ whole genome shotgun (WGS) entry which is preliminary data.</text>
</comment>
<dbReference type="Proteomes" id="UP001234581">
    <property type="component" value="Unassembled WGS sequence"/>
</dbReference>
<organism evidence="8 9">
    <name type="scientific">Lichtheimia ornata</name>
    <dbReference type="NCBI Taxonomy" id="688661"/>
    <lineage>
        <taxon>Eukaryota</taxon>
        <taxon>Fungi</taxon>
        <taxon>Fungi incertae sedis</taxon>
        <taxon>Mucoromycota</taxon>
        <taxon>Mucoromycotina</taxon>
        <taxon>Mucoromycetes</taxon>
        <taxon>Mucorales</taxon>
        <taxon>Lichtheimiaceae</taxon>
        <taxon>Lichtheimia</taxon>
    </lineage>
</organism>
<feature type="coiled-coil region" evidence="5">
    <location>
        <begin position="151"/>
        <end position="180"/>
    </location>
</feature>
<keyword evidence="4" id="KW-0539">Nucleus</keyword>
<dbReference type="PROSITE" id="PS51821">
    <property type="entry name" value="VELVET"/>
    <property type="match status" value="1"/>
</dbReference>
<evidence type="ECO:0000313" key="9">
    <source>
        <dbReference type="Proteomes" id="UP001234581"/>
    </source>
</evidence>
<keyword evidence="3" id="KW-0804">Transcription</keyword>
<sequence>MLPSGGTGEYQQDDSSKSTTEQTRSPYHHDLSTQYQQQPQQQRLLDDEPMPTFMTATQDDGSSIHHHQYLIDTATQQQQQQQQQPFYPYYLGENVDDGVITGSSVPIFLPGRHEQEQYDPTLTPLPGPSRASSSLAASEQQQQHHMWQQQVAAIEQAAAMEQQQQQQQQQQQEAAMVAQAAAAVALEDFEYVKEQQQCQEQALFGRLVSMARAPGSSNSSCIATQNDDPWSPGLHSLPYAQAWTTTTTATTTTTPTPTPATTPSAMMDDHQNESLHSRQEPIISSDQLQNAQFELKVVQQPSRARMCGFGDKDRRPISPPPIVQLIVRTLDGTLIPARDIDTSFLVVFCDCWQQDMAKPANMVYSASSSSSSSTAATSSHASSSVAMRNLVGACVATGAKLYNVDGEFGIFYVFHDLSLRSEGKFRLLFSLLNIGTSLIHSSNTTTTTPSTTTISSNTAAAAAAAASSPSLPSSPKQHTVNTQSISNVVTTAFSDVFIAYTAKAFPGVVSPTALSQCFAKQGVKIPIRSDTKPRGTSRKRNSSTTTTTTTSIADPFHSQDSQTPN</sequence>
<comment type="subcellular location">
    <subcellularLocation>
        <location evidence="1">Nucleus</location>
    </subcellularLocation>
</comment>
<dbReference type="PANTHER" id="PTHR33572">
    <property type="entry name" value="SPORE DEVELOPMENT REGULATOR VOSA"/>
    <property type="match status" value="1"/>
</dbReference>
<feature type="region of interest" description="Disordered" evidence="6">
    <location>
        <begin position="117"/>
        <end position="142"/>
    </location>
</feature>
<dbReference type="InterPro" id="IPR021740">
    <property type="entry name" value="Velvet"/>
</dbReference>
<keyword evidence="5" id="KW-0175">Coiled coil</keyword>
<evidence type="ECO:0000256" key="3">
    <source>
        <dbReference type="ARBA" id="ARBA00023163"/>
    </source>
</evidence>
<feature type="compositionally biased region" description="Low complexity" evidence="6">
    <location>
        <begin position="131"/>
        <end position="142"/>
    </location>
</feature>
<feature type="compositionally biased region" description="Low complexity" evidence="6">
    <location>
        <begin position="542"/>
        <end position="551"/>
    </location>
</feature>
<keyword evidence="2" id="KW-0805">Transcription regulation</keyword>
<dbReference type="PANTHER" id="PTHR33572:SF3">
    <property type="entry name" value="VELVET COMPLEX SUBUNIT B"/>
    <property type="match status" value="1"/>
</dbReference>
<reference evidence="8 9" key="1">
    <citation type="submission" date="2023-03" db="EMBL/GenBank/DDBJ databases">
        <title>Genome sequence of Lichtheimia ornata CBS 291.66.</title>
        <authorList>
            <person name="Mohabir J.T."/>
            <person name="Shea T.P."/>
            <person name="Kurbessoian T."/>
            <person name="Berby B."/>
            <person name="Fontaine J."/>
            <person name="Livny J."/>
            <person name="Gnirke A."/>
            <person name="Stajich J.E."/>
            <person name="Cuomo C.A."/>
        </authorList>
    </citation>
    <scope>NUCLEOTIDE SEQUENCE [LARGE SCALE GENOMIC DNA]</scope>
    <source>
        <strain evidence="8">CBS 291.66</strain>
    </source>
</reference>
<dbReference type="Pfam" id="PF11754">
    <property type="entry name" value="Velvet"/>
    <property type="match status" value="1"/>
</dbReference>
<accession>A0AAD7V8Q4</accession>
<dbReference type="GO" id="GO:0005634">
    <property type="term" value="C:nucleus"/>
    <property type="evidence" value="ECO:0007669"/>
    <property type="project" value="UniProtKB-SubCell"/>
</dbReference>
<evidence type="ECO:0000256" key="1">
    <source>
        <dbReference type="ARBA" id="ARBA00004123"/>
    </source>
</evidence>
<evidence type="ECO:0000313" key="8">
    <source>
        <dbReference type="EMBL" id="KAJ8661494.1"/>
    </source>
</evidence>
<feature type="region of interest" description="Disordered" evidence="6">
    <location>
        <begin position="525"/>
        <end position="565"/>
    </location>
</feature>
<evidence type="ECO:0000256" key="6">
    <source>
        <dbReference type="SAM" id="MobiDB-lite"/>
    </source>
</evidence>
<dbReference type="Gene3D" id="2.60.40.3960">
    <property type="entry name" value="Velvet domain"/>
    <property type="match status" value="1"/>
</dbReference>
<feature type="domain" description="Velvet" evidence="7">
    <location>
        <begin position="285"/>
        <end position="528"/>
    </location>
</feature>
<dbReference type="AlphaFoldDB" id="A0AAD7V8Q4"/>
<dbReference type="EMBL" id="JARTCD010000008">
    <property type="protein sequence ID" value="KAJ8661494.1"/>
    <property type="molecule type" value="Genomic_DNA"/>
</dbReference>
<evidence type="ECO:0000256" key="4">
    <source>
        <dbReference type="ARBA" id="ARBA00023242"/>
    </source>
</evidence>
<evidence type="ECO:0000256" key="5">
    <source>
        <dbReference type="SAM" id="Coils"/>
    </source>
</evidence>
<evidence type="ECO:0000259" key="7">
    <source>
        <dbReference type="PROSITE" id="PS51821"/>
    </source>
</evidence>
<dbReference type="RefSeq" id="XP_058346407.1">
    <property type="nucleotide sequence ID" value="XM_058482840.1"/>
</dbReference>
<protein>
    <recommendedName>
        <fullName evidence="7">Velvet domain-containing protein</fullName>
    </recommendedName>
</protein>
<gene>
    <name evidence="8" type="ORF">O0I10_002760</name>
</gene>
<name>A0AAD7V8Q4_9FUNG</name>
<dbReference type="GeneID" id="83210176"/>
<dbReference type="InterPro" id="IPR038491">
    <property type="entry name" value="Velvet_dom_sf"/>
</dbReference>
<proteinExistence type="predicted"/>
<dbReference type="InterPro" id="IPR037525">
    <property type="entry name" value="Velvet_dom"/>
</dbReference>
<feature type="compositionally biased region" description="Low complexity" evidence="6">
    <location>
        <begin position="246"/>
        <end position="263"/>
    </location>
</feature>